<proteinExistence type="predicted"/>
<dbReference type="InterPro" id="IPR003838">
    <property type="entry name" value="ABC3_permease_C"/>
</dbReference>
<feature type="transmembrane region" description="Helical" evidence="6">
    <location>
        <begin position="149"/>
        <end position="172"/>
    </location>
</feature>
<dbReference type="Pfam" id="PF02687">
    <property type="entry name" value="FtsX"/>
    <property type="match status" value="2"/>
</dbReference>
<feature type="transmembrane region" description="Helical" evidence="6">
    <location>
        <begin position="439"/>
        <end position="461"/>
    </location>
</feature>
<evidence type="ECO:0000313" key="8">
    <source>
        <dbReference type="EMBL" id="OZG49253.1"/>
    </source>
</evidence>
<gene>
    <name evidence="8" type="ORF">BOCO_1062</name>
</gene>
<dbReference type="AlphaFoldDB" id="A0A261EQX0"/>
<dbReference type="InterPro" id="IPR038766">
    <property type="entry name" value="Membrane_comp_ABC_pdt"/>
</dbReference>
<dbReference type="PANTHER" id="PTHR30287">
    <property type="entry name" value="MEMBRANE COMPONENT OF PREDICTED ABC SUPERFAMILY METABOLITE UPTAKE TRANSPORTER"/>
    <property type="match status" value="1"/>
</dbReference>
<dbReference type="Proteomes" id="UP000216004">
    <property type="component" value="Unassembled WGS sequence"/>
</dbReference>
<feature type="domain" description="ABC3 transporter permease C-terminal" evidence="7">
    <location>
        <begin position="354"/>
        <end position="467"/>
    </location>
</feature>
<feature type="transmembrane region" description="Helical" evidence="6">
    <location>
        <begin position="377"/>
        <end position="395"/>
    </location>
</feature>
<evidence type="ECO:0000259" key="7">
    <source>
        <dbReference type="Pfam" id="PF02687"/>
    </source>
</evidence>
<evidence type="ECO:0000256" key="6">
    <source>
        <dbReference type="SAM" id="Phobius"/>
    </source>
</evidence>
<dbReference type="EMBL" id="MWWS01000005">
    <property type="protein sequence ID" value="OZG49253.1"/>
    <property type="molecule type" value="Genomic_DNA"/>
</dbReference>
<evidence type="ECO:0000256" key="4">
    <source>
        <dbReference type="ARBA" id="ARBA00022989"/>
    </source>
</evidence>
<feature type="domain" description="ABC3 transporter permease C-terminal" evidence="7">
    <location>
        <begin position="64"/>
        <end position="177"/>
    </location>
</feature>
<dbReference type="GO" id="GO:0005886">
    <property type="term" value="C:plasma membrane"/>
    <property type="evidence" value="ECO:0007669"/>
    <property type="project" value="UniProtKB-SubCell"/>
</dbReference>
<sequence length="479" mass="50724">MKWALNDLKVNKDIWSGVLLVLVVTQTILCSMGVSMGINSYYMGISDETRDPAKHLASGLSLVYGTAIILGCLVIMQTLQASIRQRRQELALLSLLGATPRQVLLFTMLQVVVLTLLASLVGLVLSPVLAPRILDFHSSGMKMPMPFVFTWHNFLRSALMSLATGIVVALLATRLTLRELEKTVPVQTLGRAHGDEVLINDKHSRGKALFVAALIVLLIPLSTSLYLAHRNPQTMSREQIIGVFSTTSSGPLLAIILLLIALSRAGGSVIGWVTRLWTNLVPSPSAVWKIARSQAVVRSRGKAFGSTIVSLTSCLFLVGGLLAAGQTSATSIQKIPGLENMSSGGPLEILSGFWAALLIALIGAVASFAISAKERNLDLALISIAGASPEQLLLISALDGFILMMTGILLAAGATFVVGAATAVAYLPLSKSFSVIFPWSLFIALGVPILAIGSIATFVMAHATLKQPAIATIQASIGE</sequence>
<feature type="transmembrane region" description="Helical" evidence="6">
    <location>
        <begin position="62"/>
        <end position="83"/>
    </location>
</feature>
<protein>
    <submittedName>
        <fullName evidence="8">FtsX-like permease family</fullName>
    </submittedName>
</protein>
<feature type="transmembrane region" description="Helical" evidence="6">
    <location>
        <begin position="103"/>
        <end position="129"/>
    </location>
</feature>
<feature type="transmembrane region" description="Helical" evidence="6">
    <location>
        <begin position="349"/>
        <end position="370"/>
    </location>
</feature>
<keyword evidence="4 6" id="KW-1133">Transmembrane helix</keyword>
<comment type="subcellular location">
    <subcellularLocation>
        <location evidence="1">Cell membrane</location>
        <topology evidence="1">Multi-pass membrane protein</topology>
    </subcellularLocation>
</comment>
<evidence type="ECO:0000313" key="9">
    <source>
        <dbReference type="Proteomes" id="UP000216004"/>
    </source>
</evidence>
<dbReference type="OrthoDB" id="3227228at2"/>
<keyword evidence="2" id="KW-1003">Cell membrane</keyword>
<comment type="caution">
    <text evidence="8">The sequence shown here is derived from an EMBL/GenBank/DDBJ whole genome shotgun (WGS) entry which is preliminary data.</text>
</comment>
<evidence type="ECO:0000256" key="2">
    <source>
        <dbReference type="ARBA" id="ARBA00022475"/>
    </source>
</evidence>
<feature type="transmembrane region" description="Helical" evidence="6">
    <location>
        <begin position="401"/>
        <end position="427"/>
    </location>
</feature>
<dbReference type="RefSeq" id="WP_094723070.1">
    <property type="nucleotide sequence ID" value="NZ_MWWS01000005.1"/>
</dbReference>
<evidence type="ECO:0000256" key="1">
    <source>
        <dbReference type="ARBA" id="ARBA00004651"/>
    </source>
</evidence>
<keyword evidence="5 6" id="KW-0472">Membrane</keyword>
<feature type="transmembrane region" description="Helical" evidence="6">
    <location>
        <begin position="18"/>
        <end position="42"/>
    </location>
</feature>
<feature type="transmembrane region" description="Helical" evidence="6">
    <location>
        <begin position="208"/>
        <end position="228"/>
    </location>
</feature>
<feature type="transmembrane region" description="Helical" evidence="6">
    <location>
        <begin position="308"/>
        <end position="329"/>
    </location>
</feature>
<accession>A0A261EQX0</accession>
<feature type="transmembrane region" description="Helical" evidence="6">
    <location>
        <begin position="240"/>
        <end position="262"/>
    </location>
</feature>
<evidence type="ECO:0000256" key="3">
    <source>
        <dbReference type="ARBA" id="ARBA00022692"/>
    </source>
</evidence>
<organism evidence="8 9">
    <name type="scientific">Bombiscardovia coagulans</name>
    <dbReference type="NCBI Taxonomy" id="686666"/>
    <lineage>
        <taxon>Bacteria</taxon>
        <taxon>Bacillati</taxon>
        <taxon>Actinomycetota</taxon>
        <taxon>Actinomycetes</taxon>
        <taxon>Bifidobacteriales</taxon>
        <taxon>Bifidobacteriaceae</taxon>
        <taxon>Bombiscardovia</taxon>
    </lineage>
</organism>
<keyword evidence="3 6" id="KW-0812">Transmembrane</keyword>
<name>A0A261EQX0_9BIFI</name>
<evidence type="ECO:0000256" key="5">
    <source>
        <dbReference type="ARBA" id="ARBA00023136"/>
    </source>
</evidence>
<reference evidence="8 9" key="1">
    <citation type="journal article" date="2017" name="BMC Genomics">
        <title>Comparative genomic and phylogenomic analyses of the Bifidobacteriaceae family.</title>
        <authorList>
            <person name="Lugli G.A."/>
            <person name="Milani C."/>
            <person name="Turroni F."/>
            <person name="Duranti S."/>
            <person name="Mancabelli L."/>
            <person name="Mangifesta M."/>
            <person name="Ferrario C."/>
            <person name="Modesto M."/>
            <person name="Mattarelli P."/>
            <person name="Jiri K."/>
            <person name="van Sinderen D."/>
            <person name="Ventura M."/>
        </authorList>
    </citation>
    <scope>NUCLEOTIDE SEQUENCE [LARGE SCALE GENOMIC DNA]</scope>
    <source>
        <strain evidence="8 9">DSM 22924</strain>
    </source>
</reference>
<keyword evidence="9" id="KW-1185">Reference proteome</keyword>
<dbReference type="PANTHER" id="PTHR30287:SF1">
    <property type="entry name" value="INNER MEMBRANE PROTEIN"/>
    <property type="match status" value="1"/>
</dbReference>